<reference evidence="1 2" key="1">
    <citation type="journal article" date="2019" name="Int. J. Syst. Evol. Microbiol.">
        <title>The Global Catalogue of Microorganisms (GCM) 10K type strain sequencing project: providing services to taxonomists for standard genome sequencing and annotation.</title>
        <authorList>
            <consortium name="The Broad Institute Genomics Platform"/>
            <consortium name="The Broad Institute Genome Sequencing Center for Infectious Disease"/>
            <person name="Wu L."/>
            <person name="Ma J."/>
        </authorList>
    </citation>
    <scope>NUCLEOTIDE SEQUENCE [LARGE SCALE GENOMIC DNA]</scope>
    <source>
        <strain evidence="1 2">JCM 7356</strain>
    </source>
</reference>
<protein>
    <submittedName>
        <fullName evidence="1">Uncharacterized protein</fullName>
    </submittedName>
</protein>
<sequence length="62" mass="6744">MATPPPANHALPLILTIRQRIYLPRVFALWHQVAMEATRVPVIGGTESLGRSVVTELLGRGA</sequence>
<name>A0ABN3F027_9ACTN</name>
<dbReference type="EMBL" id="BAAATR010000062">
    <property type="protein sequence ID" value="GAA2278279.1"/>
    <property type="molecule type" value="Genomic_DNA"/>
</dbReference>
<organism evidence="1 2">
    <name type="scientific">Kitasatospora cystarginea</name>
    <dbReference type="NCBI Taxonomy" id="58350"/>
    <lineage>
        <taxon>Bacteria</taxon>
        <taxon>Bacillati</taxon>
        <taxon>Actinomycetota</taxon>
        <taxon>Actinomycetes</taxon>
        <taxon>Kitasatosporales</taxon>
        <taxon>Streptomycetaceae</taxon>
        <taxon>Kitasatospora</taxon>
    </lineage>
</organism>
<accession>A0ABN3F027</accession>
<evidence type="ECO:0000313" key="2">
    <source>
        <dbReference type="Proteomes" id="UP001500305"/>
    </source>
</evidence>
<keyword evidence="2" id="KW-1185">Reference proteome</keyword>
<dbReference type="Proteomes" id="UP001500305">
    <property type="component" value="Unassembled WGS sequence"/>
</dbReference>
<evidence type="ECO:0000313" key="1">
    <source>
        <dbReference type="EMBL" id="GAA2278279.1"/>
    </source>
</evidence>
<comment type="caution">
    <text evidence="1">The sequence shown here is derived from an EMBL/GenBank/DDBJ whole genome shotgun (WGS) entry which is preliminary data.</text>
</comment>
<gene>
    <name evidence="1" type="ORF">GCM10010430_75260</name>
</gene>
<proteinExistence type="predicted"/>